<comment type="caution">
    <text evidence="4">The sequence shown here is derived from an EMBL/GenBank/DDBJ whole genome shotgun (WGS) entry which is preliminary data.</text>
</comment>
<dbReference type="PANTHER" id="PTHR11365">
    <property type="entry name" value="5-OXOPROLINASE RELATED"/>
    <property type="match status" value="1"/>
</dbReference>
<dbReference type="SUPFAM" id="SSF53067">
    <property type="entry name" value="Actin-like ATPase domain"/>
    <property type="match status" value="1"/>
</dbReference>
<dbReference type="InterPro" id="IPR008040">
    <property type="entry name" value="Hydant_A_N"/>
</dbReference>
<dbReference type="InterPro" id="IPR049517">
    <property type="entry name" value="ACX-like_C"/>
</dbReference>
<gene>
    <name evidence="4" type="ORF">M0H32_28650</name>
</gene>
<dbReference type="Pfam" id="PF01968">
    <property type="entry name" value="Hydantoinase_A"/>
    <property type="match status" value="1"/>
</dbReference>
<evidence type="ECO:0000259" key="1">
    <source>
        <dbReference type="Pfam" id="PF01968"/>
    </source>
</evidence>
<evidence type="ECO:0000259" key="2">
    <source>
        <dbReference type="Pfam" id="PF05378"/>
    </source>
</evidence>
<evidence type="ECO:0000313" key="5">
    <source>
        <dbReference type="Proteomes" id="UP001431221"/>
    </source>
</evidence>
<dbReference type="InterPro" id="IPR043129">
    <property type="entry name" value="ATPase_NBD"/>
</dbReference>
<feature type="domain" description="Hydantoinase A/oxoprolinase" evidence="1">
    <location>
        <begin position="204"/>
        <end position="488"/>
    </location>
</feature>
<feature type="domain" description="Acetophenone carboxylase-like C-terminal" evidence="3">
    <location>
        <begin position="503"/>
        <end position="671"/>
    </location>
</feature>
<feature type="domain" description="Hydantoinase/oxoprolinase N-terminal" evidence="2">
    <location>
        <begin position="5"/>
        <end position="182"/>
    </location>
</feature>
<accession>A0ABT0H3B6</accession>
<evidence type="ECO:0000259" key="3">
    <source>
        <dbReference type="Pfam" id="PF19278"/>
    </source>
</evidence>
<dbReference type="EMBL" id="JALNMJ010000044">
    <property type="protein sequence ID" value="MCK7616141.1"/>
    <property type="molecule type" value="Genomic_DNA"/>
</dbReference>
<dbReference type="Pfam" id="PF05378">
    <property type="entry name" value="Hydant_A_N"/>
    <property type="match status" value="1"/>
</dbReference>
<proteinExistence type="predicted"/>
<evidence type="ECO:0000313" key="4">
    <source>
        <dbReference type="EMBL" id="MCK7616141.1"/>
    </source>
</evidence>
<keyword evidence="5" id="KW-1185">Reference proteome</keyword>
<sequence length="681" mass="73260">MSWIVGVDVGGTFTDFCARHVASGRTVVHKRPSTPDDPSTAILQGFAELHEIAGFAGEDVERFAHGTTVATNALLQRKGGELAVVTTRGFRDMLEIGRQIRPKIYDLQEDAPPPLAARHRRIEVGERIGADGNSVVDLNDQEIESLLDRIDVLEGIDCCAVCLLFSFLNPEHELRIAEALRRRRPELFISLSSQVQPEFREFERFSTTAINAFLQPQVSNYMTHLKTQIAEAAPNAAFGIFQSSGGLMSVDRAAEFPVRTALSGPAAGAVGAIVSAAKSGIKDIITLDIGGTSTDVCLIQDGRAALANVRDIAGFRIRLPMIDIHTVGAGGGSIAHLAADGLLKVGPISAGAVPGPACYGRGGTEPTVSDANMLLGRLPESLVGGGMTLDRDKAVNAVAPLANNLGLSPEETAFGILSIAASNMVRAIRVVSVERGHDPRDFTLMPFGGAGGLHVADIARELGMTRILVPRSPGILCAEGLIVSDLQENLVGSCRVKLGADLTEVETILADLRTRADAWFDQEAVDEGERRLRLVLDMRYVGQNHELQVETSGETCAPDLPDVDKLKRLFFETHERAYGHHDPDAPIEIVNLRLRATAKLVHGESATPPPAETPRPVSRHNVWFDRSGPIDTPVYDRATLPVGFDLQGPAIVTQIDATTVVPPWARLTVDEACNIIMEIRH</sequence>
<dbReference type="PANTHER" id="PTHR11365:SF23">
    <property type="entry name" value="HYPOTHETICAL 5-OXOPROLINASE (EUROFUNG)-RELATED"/>
    <property type="match status" value="1"/>
</dbReference>
<dbReference type="Pfam" id="PF19278">
    <property type="entry name" value="Hydant_A_C"/>
    <property type="match status" value="1"/>
</dbReference>
<dbReference type="InterPro" id="IPR002821">
    <property type="entry name" value="Hydantoinase_A"/>
</dbReference>
<dbReference type="InterPro" id="IPR045079">
    <property type="entry name" value="Oxoprolinase-like"/>
</dbReference>
<dbReference type="RefSeq" id="WP_248160124.1">
    <property type="nucleotide sequence ID" value="NZ_JALNMJ010000044.1"/>
</dbReference>
<dbReference type="Proteomes" id="UP001431221">
    <property type="component" value="Unassembled WGS sequence"/>
</dbReference>
<reference evidence="4" key="1">
    <citation type="submission" date="2022-04" db="EMBL/GenBank/DDBJ databases">
        <title>Roseibium sp. CAU 1639 isolated from mud.</title>
        <authorList>
            <person name="Kim W."/>
        </authorList>
    </citation>
    <scope>NUCLEOTIDE SEQUENCE</scope>
    <source>
        <strain evidence="4">CAU 1639</strain>
    </source>
</reference>
<protein>
    <submittedName>
        <fullName evidence="4">Hydantoinase/oxoprolinase family protein</fullName>
    </submittedName>
</protein>
<organism evidence="4 5">
    <name type="scientific">Roseibium sediminicola</name>
    <dbReference type="NCBI Taxonomy" id="2933272"/>
    <lineage>
        <taxon>Bacteria</taxon>
        <taxon>Pseudomonadati</taxon>
        <taxon>Pseudomonadota</taxon>
        <taxon>Alphaproteobacteria</taxon>
        <taxon>Hyphomicrobiales</taxon>
        <taxon>Stappiaceae</taxon>
        <taxon>Roseibium</taxon>
    </lineage>
</organism>
<name>A0ABT0H3B6_9HYPH</name>